<reference evidence="1 2" key="1">
    <citation type="submission" date="2012-12" db="EMBL/GenBank/DDBJ databases">
        <title>The Genome Sequence of Bacillus cereus VD133.</title>
        <authorList>
            <consortium name="The Broad Institute Genome Sequencing Platform"/>
            <consortium name="The Broad Institute Genome Sequencing Center for Infectious Disease"/>
            <person name="Feldgarden M."/>
            <person name="Van der Auwera G.A."/>
            <person name="Mahillon J."/>
            <person name="Duprez V."/>
            <person name="Timmery S."/>
            <person name="Mattelet C."/>
            <person name="Dierick K."/>
            <person name="Sun M."/>
            <person name="Yu Z."/>
            <person name="Zhu L."/>
            <person name="Hu X."/>
            <person name="Shank E.B."/>
            <person name="Swiecicka I."/>
            <person name="Hansen B.M."/>
            <person name="Andrup L."/>
            <person name="Walker B."/>
            <person name="Young S.K."/>
            <person name="Zeng Q."/>
            <person name="Gargeya S."/>
            <person name="Fitzgerald M."/>
            <person name="Haas B."/>
            <person name="Abouelleil A."/>
            <person name="Alvarado L."/>
            <person name="Arachchi H.M."/>
            <person name="Berlin A.M."/>
            <person name="Chapman S.B."/>
            <person name="Dewar J."/>
            <person name="Goldberg J."/>
            <person name="Griggs A."/>
            <person name="Gujja S."/>
            <person name="Hansen M."/>
            <person name="Howarth C."/>
            <person name="Imamovic A."/>
            <person name="Larimer J."/>
            <person name="McCowan C."/>
            <person name="Murphy C."/>
            <person name="Neiman D."/>
            <person name="Pearson M."/>
            <person name="Priest M."/>
            <person name="Roberts A."/>
            <person name="Saif S."/>
            <person name="Shea T."/>
            <person name="Sisk P."/>
            <person name="Sykes S."/>
            <person name="Wortman J."/>
            <person name="Nusbaum C."/>
            <person name="Birren B."/>
        </authorList>
    </citation>
    <scope>NUCLEOTIDE SEQUENCE [LARGE SCALE GENOMIC DNA]</scope>
    <source>
        <strain evidence="1 2">VD133</strain>
    </source>
</reference>
<evidence type="ECO:0000313" key="1">
    <source>
        <dbReference type="EMBL" id="EOO34797.1"/>
    </source>
</evidence>
<dbReference type="Proteomes" id="UP000014018">
    <property type="component" value="Unassembled WGS sequence"/>
</dbReference>
<protein>
    <submittedName>
        <fullName evidence="1">Uncharacterized protein</fullName>
    </submittedName>
</protein>
<organism evidence="1 2">
    <name type="scientific">Bacillus cereus VD133</name>
    <dbReference type="NCBI Taxonomy" id="1053233"/>
    <lineage>
        <taxon>Bacteria</taxon>
        <taxon>Bacillati</taxon>
        <taxon>Bacillota</taxon>
        <taxon>Bacilli</taxon>
        <taxon>Bacillales</taxon>
        <taxon>Bacillaceae</taxon>
        <taxon>Bacillus</taxon>
        <taxon>Bacillus cereus group</taxon>
    </lineage>
</organism>
<dbReference type="AlphaFoldDB" id="A0A9W5PSS0"/>
<gene>
    <name evidence="1" type="ORF">IIU_02355</name>
</gene>
<comment type="caution">
    <text evidence="1">The sequence shown here is derived from an EMBL/GenBank/DDBJ whole genome shotgun (WGS) entry which is preliminary data.</text>
</comment>
<dbReference type="EMBL" id="AHFB01000041">
    <property type="protein sequence ID" value="EOO34797.1"/>
    <property type="molecule type" value="Genomic_DNA"/>
</dbReference>
<name>A0A9W5PSS0_BACCE</name>
<proteinExistence type="predicted"/>
<accession>A0A9W5PSS0</accession>
<evidence type="ECO:0000313" key="2">
    <source>
        <dbReference type="Proteomes" id="UP000014018"/>
    </source>
</evidence>
<sequence>MHWQQKIQYLIGRPIGISFMNGQGTSGVLCSAHDDQLYVYEYLIKPSSQ</sequence>